<reference evidence="2 3" key="1">
    <citation type="submission" date="2017-07" db="EMBL/GenBank/DDBJ databases">
        <title>Isolation and whole genome analysis of endospore-forming bacteria from heroin.</title>
        <authorList>
            <person name="Kalinowski J."/>
            <person name="Ahrens B."/>
            <person name="Al-Dilaimi A."/>
            <person name="Winkler A."/>
            <person name="Wibberg D."/>
            <person name="Schleenbecker U."/>
            <person name="Ruckert C."/>
            <person name="Wolfel R."/>
            <person name="Grass G."/>
        </authorList>
    </citation>
    <scope>NUCLEOTIDE SEQUENCE [LARGE SCALE GENOMIC DNA]</scope>
    <source>
        <strain evidence="2 3">7537-G1</strain>
    </source>
</reference>
<proteinExistence type="predicted"/>
<comment type="caution">
    <text evidence="2">The sequence shown here is derived from an EMBL/GenBank/DDBJ whole genome shotgun (WGS) entry which is preliminary data.</text>
</comment>
<dbReference type="EMBL" id="NPBY01000063">
    <property type="protein sequence ID" value="PAD73694.1"/>
    <property type="molecule type" value="Genomic_DNA"/>
</dbReference>
<dbReference type="RefSeq" id="WP_095267105.1">
    <property type="nucleotide sequence ID" value="NZ_NPBY01000063.1"/>
</dbReference>
<protein>
    <submittedName>
        <fullName evidence="2">Uncharacterized protein</fullName>
    </submittedName>
</protein>
<evidence type="ECO:0000313" key="2">
    <source>
        <dbReference type="EMBL" id="PAD73694.1"/>
    </source>
</evidence>
<sequence length="136" mass="15204">MTTNIRPKGVMIPRENEGMYIKLIEKYSLTFALTFTKIVDCDPDFSLEEKIEASKIYLSEVGDILVRNFVHCEGHGLEVHSGYEKEMGFYIQAECQHCHGFDSHFSVSPGTKGGSPVHNTSSGWGEGLKRKGVPHL</sequence>
<organism evidence="2 3">
    <name type="scientific">Paenibacillus campinasensis</name>
    <dbReference type="NCBI Taxonomy" id="66347"/>
    <lineage>
        <taxon>Bacteria</taxon>
        <taxon>Bacillati</taxon>
        <taxon>Bacillota</taxon>
        <taxon>Bacilli</taxon>
        <taxon>Bacillales</taxon>
        <taxon>Paenibacillaceae</taxon>
        <taxon>Paenibacillus</taxon>
    </lineage>
</organism>
<name>A0A268EKS0_9BACL</name>
<evidence type="ECO:0000313" key="3">
    <source>
        <dbReference type="Proteomes" id="UP000215596"/>
    </source>
</evidence>
<gene>
    <name evidence="2" type="ORF">CHH67_19865</name>
</gene>
<accession>A0A268EKS0</accession>
<dbReference type="Proteomes" id="UP000215596">
    <property type="component" value="Unassembled WGS sequence"/>
</dbReference>
<feature type="region of interest" description="Disordered" evidence="1">
    <location>
        <begin position="109"/>
        <end position="136"/>
    </location>
</feature>
<dbReference type="AlphaFoldDB" id="A0A268EKS0"/>
<evidence type="ECO:0000256" key="1">
    <source>
        <dbReference type="SAM" id="MobiDB-lite"/>
    </source>
</evidence>